<dbReference type="InterPro" id="IPR029062">
    <property type="entry name" value="Class_I_gatase-like"/>
</dbReference>
<comment type="similarity">
    <text evidence="1">Belongs to the glutaminase PdxT/SNO family.</text>
</comment>
<dbReference type="SUPFAM" id="SSF52317">
    <property type="entry name" value="Class I glutamine amidotransferase-like"/>
    <property type="match status" value="2"/>
</dbReference>
<dbReference type="GO" id="GO:0008614">
    <property type="term" value="P:pyridoxine metabolic process"/>
    <property type="evidence" value="ECO:0007669"/>
    <property type="project" value="TreeGrafter"/>
</dbReference>
<dbReference type="Pfam" id="PF01174">
    <property type="entry name" value="SNO"/>
    <property type="match status" value="2"/>
</dbReference>
<dbReference type="InterPro" id="IPR021196">
    <property type="entry name" value="PdxT/SNO_CS"/>
</dbReference>
<dbReference type="GeneID" id="37017731"/>
<dbReference type="HAMAP" id="MF_01615">
    <property type="entry name" value="PdxT"/>
    <property type="match status" value="1"/>
</dbReference>
<dbReference type="PROSITE" id="PS01236">
    <property type="entry name" value="PDXT_SNO_1"/>
    <property type="match status" value="1"/>
</dbReference>
<dbReference type="EMBL" id="KZ819604">
    <property type="protein sequence ID" value="PWN33718.1"/>
    <property type="molecule type" value="Genomic_DNA"/>
</dbReference>
<dbReference type="GO" id="GO:0042823">
    <property type="term" value="P:pyridoxal phosphate biosynthetic process"/>
    <property type="evidence" value="ECO:0007669"/>
    <property type="project" value="InterPro"/>
</dbReference>
<dbReference type="OrthoDB" id="2039at2759"/>
<dbReference type="FunCoup" id="A0A316V9J5">
    <property type="interactions" value="86"/>
</dbReference>
<evidence type="ECO:0000256" key="4">
    <source>
        <dbReference type="ARBA" id="ARBA00022962"/>
    </source>
</evidence>
<keyword evidence="5" id="KW-0456">Lyase</keyword>
<feature type="non-terminal residue" evidence="7">
    <location>
        <position position="289"/>
    </location>
</feature>
<gene>
    <name evidence="7" type="ORF">FA14DRAFT_111558</name>
</gene>
<reference evidence="7 8" key="1">
    <citation type="journal article" date="2018" name="Mol. Biol. Evol.">
        <title>Broad Genomic Sampling Reveals a Smut Pathogenic Ancestry of the Fungal Clade Ustilaginomycotina.</title>
        <authorList>
            <person name="Kijpornyongpan T."/>
            <person name="Mondo S.J."/>
            <person name="Barry K."/>
            <person name="Sandor L."/>
            <person name="Lee J."/>
            <person name="Lipzen A."/>
            <person name="Pangilinan J."/>
            <person name="LaButti K."/>
            <person name="Hainaut M."/>
            <person name="Henrissat B."/>
            <person name="Grigoriev I.V."/>
            <person name="Spatafora J.W."/>
            <person name="Aime M.C."/>
        </authorList>
    </citation>
    <scope>NUCLEOTIDE SEQUENCE [LARGE SCALE GENOMIC DNA]</scope>
    <source>
        <strain evidence="7 8">MCA 3882</strain>
    </source>
</reference>
<keyword evidence="4 7" id="KW-0315">Glutamine amidotransferase</keyword>
<evidence type="ECO:0000256" key="1">
    <source>
        <dbReference type="ARBA" id="ARBA00008345"/>
    </source>
</evidence>
<evidence type="ECO:0000256" key="6">
    <source>
        <dbReference type="ARBA" id="ARBA00049534"/>
    </source>
</evidence>
<dbReference type="GO" id="GO:0004359">
    <property type="term" value="F:glutaminase activity"/>
    <property type="evidence" value="ECO:0007669"/>
    <property type="project" value="UniProtKB-EC"/>
</dbReference>
<dbReference type="CDD" id="cd01749">
    <property type="entry name" value="GATase1_PB"/>
    <property type="match status" value="1"/>
</dbReference>
<dbReference type="GO" id="GO:1903600">
    <property type="term" value="C:glutaminase complex"/>
    <property type="evidence" value="ECO:0007669"/>
    <property type="project" value="TreeGrafter"/>
</dbReference>
<dbReference type="Gene3D" id="3.40.50.880">
    <property type="match status" value="1"/>
</dbReference>
<dbReference type="STRING" id="1280837.A0A316V9J5"/>
<keyword evidence="7" id="KW-0808">Transferase</keyword>
<protein>
    <recommendedName>
        <fullName evidence="2">glutaminase</fullName>
        <ecNumber evidence="2">3.5.1.2</ecNumber>
    </recommendedName>
</protein>
<dbReference type="GO" id="GO:0016829">
    <property type="term" value="F:lyase activity"/>
    <property type="evidence" value="ECO:0007669"/>
    <property type="project" value="UniProtKB-KW"/>
</dbReference>
<evidence type="ECO:0000256" key="2">
    <source>
        <dbReference type="ARBA" id="ARBA00012918"/>
    </source>
</evidence>
<name>A0A316V9J5_9BASI</name>
<evidence type="ECO:0000313" key="7">
    <source>
        <dbReference type="EMBL" id="PWN33718.1"/>
    </source>
</evidence>
<accession>A0A316V9J5</accession>
<dbReference type="Proteomes" id="UP000245771">
    <property type="component" value="Unassembled WGS sequence"/>
</dbReference>
<feature type="non-terminal residue" evidence="7">
    <location>
        <position position="1"/>
    </location>
</feature>
<dbReference type="NCBIfam" id="TIGR03800">
    <property type="entry name" value="PLP_synth_Pdx2"/>
    <property type="match status" value="1"/>
</dbReference>
<dbReference type="PANTHER" id="PTHR31559:SF0">
    <property type="entry name" value="PYRIDOXAL 5'-PHOSPHATE SYNTHASE SUBUNIT SNO1-RELATED"/>
    <property type="match status" value="1"/>
</dbReference>
<dbReference type="InParanoid" id="A0A316V9J5"/>
<dbReference type="PANTHER" id="PTHR31559">
    <property type="entry name" value="PYRIDOXAL 5'-PHOSPHATE SYNTHASE SUBUNIT SNO"/>
    <property type="match status" value="1"/>
</dbReference>
<dbReference type="PROSITE" id="PS51130">
    <property type="entry name" value="PDXT_SNO_2"/>
    <property type="match status" value="1"/>
</dbReference>
<dbReference type="AlphaFoldDB" id="A0A316V9J5"/>
<evidence type="ECO:0000256" key="5">
    <source>
        <dbReference type="ARBA" id="ARBA00023239"/>
    </source>
</evidence>
<comment type="catalytic activity">
    <reaction evidence="6">
        <text>L-glutamine + H2O = L-glutamate + NH4(+)</text>
        <dbReference type="Rhea" id="RHEA:15889"/>
        <dbReference type="ChEBI" id="CHEBI:15377"/>
        <dbReference type="ChEBI" id="CHEBI:28938"/>
        <dbReference type="ChEBI" id="CHEBI:29985"/>
        <dbReference type="ChEBI" id="CHEBI:58359"/>
        <dbReference type="EC" id="3.5.1.2"/>
    </reaction>
</comment>
<evidence type="ECO:0000256" key="3">
    <source>
        <dbReference type="ARBA" id="ARBA00022801"/>
    </source>
</evidence>
<keyword evidence="3" id="KW-0378">Hydrolase</keyword>
<sequence length="289" mass="31013">VGVVALQGAFREHILHIERLNKQPSTSTNLPHLEAILVRTPKDLQQCEALILPGGESTAIALGAQRSGLLEPLRDWVRDGRPVWGTCAGMILLSREASGIKKGGQDLIGGIDIRVGRNGFGSQVDSFEHQLDIPTLDKAKPFPGVFIRAPIVDSLLLPKDIDSDNGEPLLDTSSSSRRPSIMGRATTDIAASAVQLTISVAPALEGNGEARMQRPPLEILATLPRLPRGAVPGVGGGNNETQDGLIGARPEHDSMIVALKQGRLMCTSFHPELTTDSRLHEFFIQKCVL</sequence>
<evidence type="ECO:0000313" key="8">
    <source>
        <dbReference type="Proteomes" id="UP000245771"/>
    </source>
</evidence>
<dbReference type="GO" id="GO:0005829">
    <property type="term" value="C:cytosol"/>
    <property type="evidence" value="ECO:0007669"/>
    <property type="project" value="TreeGrafter"/>
</dbReference>
<dbReference type="EC" id="3.5.1.2" evidence="2"/>
<proteinExistence type="inferred from homology"/>
<dbReference type="GO" id="GO:0016740">
    <property type="term" value="F:transferase activity"/>
    <property type="evidence" value="ECO:0007669"/>
    <property type="project" value="UniProtKB-KW"/>
</dbReference>
<dbReference type="RefSeq" id="XP_025354020.1">
    <property type="nucleotide sequence ID" value="XM_025495950.1"/>
</dbReference>
<dbReference type="InterPro" id="IPR002161">
    <property type="entry name" value="PdxT/SNO"/>
</dbReference>
<organism evidence="7 8">
    <name type="scientific">Meira miltonrushii</name>
    <dbReference type="NCBI Taxonomy" id="1280837"/>
    <lineage>
        <taxon>Eukaryota</taxon>
        <taxon>Fungi</taxon>
        <taxon>Dikarya</taxon>
        <taxon>Basidiomycota</taxon>
        <taxon>Ustilaginomycotina</taxon>
        <taxon>Exobasidiomycetes</taxon>
        <taxon>Exobasidiales</taxon>
        <taxon>Brachybasidiaceae</taxon>
        <taxon>Meira</taxon>
    </lineage>
</organism>
<keyword evidence="8" id="KW-1185">Reference proteome</keyword>